<sequence length="200" mass="22713">MRLFQNKQNQRKLRLNTSVVASCPACRAQLKDHPDWCPQCKFTGSDSMEVFAGTPPPLPPILDVASVWSPAELRSIASAQRKIAKRFPQFIWKICTVELDPTQSLDIFSFWMFNAAPLTGDETAEQRAWTVLLIIDAANHKATVTPGYSAEPWLSEQEWRQGLLQMREQWERGKTAGAVAKYLSTTQQLLEKSWQRLPPV</sequence>
<evidence type="ECO:0000313" key="1">
    <source>
        <dbReference type="EMBL" id="MBK1884319.1"/>
    </source>
</evidence>
<evidence type="ECO:0008006" key="3">
    <source>
        <dbReference type="Google" id="ProtNLM"/>
    </source>
</evidence>
<evidence type="ECO:0000313" key="2">
    <source>
        <dbReference type="Proteomes" id="UP000603141"/>
    </source>
</evidence>
<dbReference type="Proteomes" id="UP000603141">
    <property type="component" value="Unassembled WGS sequence"/>
</dbReference>
<accession>A0A934SEB7</accession>
<name>A0A934SEB7_9BACT</name>
<keyword evidence="2" id="KW-1185">Reference proteome</keyword>
<reference evidence="1" key="1">
    <citation type="submission" date="2021-01" db="EMBL/GenBank/DDBJ databases">
        <title>Modified the classification status of verrucomicrobia.</title>
        <authorList>
            <person name="Feng X."/>
        </authorList>
    </citation>
    <scope>NUCLEOTIDE SEQUENCE</scope>
    <source>
        <strain evidence="1">KCTC 22041</strain>
    </source>
</reference>
<comment type="caution">
    <text evidence="1">The sequence shown here is derived from an EMBL/GenBank/DDBJ whole genome shotgun (WGS) entry which is preliminary data.</text>
</comment>
<gene>
    <name evidence="1" type="ORF">JIN85_18010</name>
</gene>
<dbReference type="EMBL" id="JAENIJ010000043">
    <property type="protein sequence ID" value="MBK1884319.1"/>
    <property type="molecule type" value="Genomic_DNA"/>
</dbReference>
<dbReference type="AlphaFoldDB" id="A0A934SEB7"/>
<dbReference type="RefSeq" id="WP_200273392.1">
    <property type="nucleotide sequence ID" value="NZ_JAENIJ010000043.1"/>
</dbReference>
<protein>
    <recommendedName>
        <fullName evidence="3">TPM domain-containing protein</fullName>
    </recommendedName>
</protein>
<proteinExistence type="predicted"/>
<organism evidence="1 2">
    <name type="scientific">Luteolibacter pohnpeiensis</name>
    <dbReference type="NCBI Taxonomy" id="454153"/>
    <lineage>
        <taxon>Bacteria</taxon>
        <taxon>Pseudomonadati</taxon>
        <taxon>Verrucomicrobiota</taxon>
        <taxon>Verrucomicrobiia</taxon>
        <taxon>Verrucomicrobiales</taxon>
        <taxon>Verrucomicrobiaceae</taxon>
        <taxon>Luteolibacter</taxon>
    </lineage>
</organism>